<evidence type="ECO:0000313" key="3">
    <source>
        <dbReference type="EMBL" id="AKN39750.1"/>
    </source>
</evidence>
<dbReference type="EMBL" id="KP795585">
    <property type="protein sequence ID" value="AKN38431.1"/>
    <property type="molecule type" value="Genomic_DNA"/>
</dbReference>
<evidence type="ECO:0000313" key="1">
    <source>
        <dbReference type="EMBL" id="AKN35914.1"/>
    </source>
</evidence>
<dbReference type="AlphaFoldDB" id="A0A0H3ZTV8"/>
<dbReference type="Proteomes" id="UP001177883">
    <property type="component" value="Unassembled WGS sequence"/>
</dbReference>
<dbReference type="NCBIfam" id="NF047593">
    <property type="entry name" value="IS66_ISAeme5_TnpA"/>
    <property type="match status" value="1"/>
</dbReference>
<organism evidence="4">
    <name type="scientific">Vibrio splendidus</name>
    <dbReference type="NCBI Taxonomy" id="29497"/>
    <lineage>
        <taxon>Bacteria</taxon>
        <taxon>Pseudomonadati</taxon>
        <taxon>Pseudomonadota</taxon>
        <taxon>Gammaproteobacteria</taxon>
        <taxon>Vibrionales</taxon>
        <taxon>Vibrionaceae</taxon>
        <taxon>Vibrio</taxon>
    </lineage>
</organism>
<accession>A0A0H3ZTV8</accession>
<reference evidence="5" key="2">
    <citation type="submission" date="2023-07" db="EMBL/GenBank/DDBJ databases">
        <title>Genome content predicts the carbon catabolic preferences of heterotrophic bacteria.</title>
        <authorList>
            <person name="Gralka M."/>
        </authorList>
    </citation>
    <scope>NUCLEOTIDE SEQUENCE</scope>
    <source>
        <strain evidence="5">6E03</strain>
    </source>
</reference>
<reference evidence="4" key="1">
    <citation type="journal article" date="2015" name="MBio">
        <title>Eco-Evolutionary Dynamics of Episomes among Ecologically Cohesive Bacterial Populations.</title>
        <authorList>
            <person name="Xue H."/>
            <person name="Cordero O.X."/>
            <person name="Camas F.M."/>
            <person name="Trimble W."/>
            <person name="Meyer F."/>
            <person name="Guglielmini J."/>
            <person name="Rocha E.P."/>
            <person name="Polz M.F."/>
        </authorList>
    </citation>
    <scope>NUCLEOTIDE SEQUENCE</scope>
    <source>
        <strain evidence="1">5S_118</strain>
        <strain evidence="4">5S_122</strain>
        <strain evidence="2">5S_268</strain>
        <strain evidence="3">ZS_101</strain>
    </source>
</reference>
<dbReference type="EMBL" id="KP795664">
    <property type="protein sequence ID" value="AKN39798.1"/>
    <property type="molecule type" value="Genomic_DNA"/>
</dbReference>
<evidence type="ECO:0000313" key="2">
    <source>
        <dbReference type="EMBL" id="AKN38431.1"/>
    </source>
</evidence>
<dbReference type="RefSeq" id="WP_102491963.1">
    <property type="nucleotide sequence ID" value="NZ_CAWNYU010000040.1"/>
</dbReference>
<evidence type="ECO:0000313" key="5">
    <source>
        <dbReference type="EMBL" id="MDP2492342.1"/>
    </source>
</evidence>
<sequence length="117" mass="13568">MSQHRSQQEWLRLVQKYYNSEQSAAQFCLEHNLHPKTFDNNRRKLHHLVNLPKKREDSLSEFVVVEKTSMINTKTEQLPPSTLPTELRLEAGACSLHVPRDVAPQWLGLLLKELAVV</sequence>
<protein>
    <submittedName>
        <fullName evidence="5">IS66 family insertion sequence element accessory protein TnpB</fullName>
    </submittedName>
</protein>
<name>A0A0H3ZTV8_VIBSP</name>
<dbReference type="EMBL" id="KP795459">
    <property type="protein sequence ID" value="AKN35914.1"/>
    <property type="molecule type" value="Genomic_DNA"/>
</dbReference>
<proteinExistence type="predicted"/>
<dbReference type="EMBL" id="JAUYVK010000053">
    <property type="protein sequence ID" value="MDP2492342.1"/>
    <property type="molecule type" value="Genomic_DNA"/>
</dbReference>
<gene>
    <name evidence="5" type="ORF">Q8W38_23625</name>
</gene>
<evidence type="ECO:0000313" key="4">
    <source>
        <dbReference type="EMBL" id="AKN39798.1"/>
    </source>
</evidence>
<dbReference type="EMBL" id="KP795663">
    <property type="protein sequence ID" value="AKN39750.1"/>
    <property type="molecule type" value="Genomic_DNA"/>
</dbReference>